<dbReference type="RefSeq" id="WP_145277184.1">
    <property type="nucleotide sequence ID" value="NZ_CP036426.1"/>
</dbReference>
<evidence type="ECO:0000256" key="1">
    <source>
        <dbReference type="SAM" id="MobiDB-lite"/>
    </source>
</evidence>
<gene>
    <name evidence="3" type="ORF">ElP_65310</name>
</gene>
<dbReference type="Proteomes" id="UP000317835">
    <property type="component" value="Chromosome"/>
</dbReference>
<evidence type="ECO:0000313" key="4">
    <source>
        <dbReference type="Proteomes" id="UP000317835"/>
    </source>
</evidence>
<keyword evidence="2" id="KW-1133">Transmembrane helix</keyword>
<feature type="transmembrane region" description="Helical" evidence="2">
    <location>
        <begin position="12"/>
        <end position="30"/>
    </location>
</feature>
<reference evidence="3 4" key="1">
    <citation type="submission" date="2019-02" db="EMBL/GenBank/DDBJ databases">
        <title>Deep-cultivation of Planctomycetes and their phenomic and genomic characterization uncovers novel biology.</title>
        <authorList>
            <person name="Wiegand S."/>
            <person name="Jogler M."/>
            <person name="Boedeker C."/>
            <person name="Pinto D."/>
            <person name="Vollmers J."/>
            <person name="Rivas-Marin E."/>
            <person name="Kohn T."/>
            <person name="Peeters S.H."/>
            <person name="Heuer A."/>
            <person name="Rast P."/>
            <person name="Oberbeckmann S."/>
            <person name="Bunk B."/>
            <person name="Jeske O."/>
            <person name="Meyerdierks A."/>
            <person name="Storesund J.E."/>
            <person name="Kallscheuer N."/>
            <person name="Luecker S."/>
            <person name="Lage O.M."/>
            <person name="Pohl T."/>
            <person name="Merkel B.J."/>
            <person name="Hornburger P."/>
            <person name="Mueller R.-W."/>
            <person name="Bruemmer F."/>
            <person name="Labrenz M."/>
            <person name="Spormann A.M."/>
            <person name="Op den Camp H."/>
            <person name="Overmann J."/>
            <person name="Amann R."/>
            <person name="Jetten M.S.M."/>
            <person name="Mascher T."/>
            <person name="Medema M.H."/>
            <person name="Devos D.P."/>
            <person name="Kaster A.-K."/>
            <person name="Ovreas L."/>
            <person name="Rohde M."/>
            <person name="Galperin M.Y."/>
            <person name="Jogler C."/>
        </authorList>
    </citation>
    <scope>NUCLEOTIDE SEQUENCE [LARGE SCALE GENOMIC DNA]</scope>
    <source>
        <strain evidence="3 4">ElP</strain>
    </source>
</reference>
<keyword evidence="4" id="KW-1185">Reference proteome</keyword>
<feature type="region of interest" description="Disordered" evidence="1">
    <location>
        <begin position="482"/>
        <end position="502"/>
    </location>
</feature>
<dbReference type="EMBL" id="CP036426">
    <property type="protein sequence ID" value="QDV38576.1"/>
    <property type="molecule type" value="Genomic_DNA"/>
</dbReference>
<keyword evidence="2" id="KW-0812">Transmembrane</keyword>
<accession>A0A518HD28</accession>
<keyword evidence="2" id="KW-0472">Membrane</keyword>
<evidence type="ECO:0000313" key="3">
    <source>
        <dbReference type="EMBL" id="QDV38576.1"/>
    </source>
</evidence>
<dbReference type="OrthoDB" id="239224at2"/>
<evidence type="ECO:0008006" key="5">
    <source>
        <dbReference type="Google" id="ProtNLM"/>
    </source>
</evidence>
<organism evidence="3 4">
    <name type="scientific">Tautonia plasticadhaerens</name>
    <dbReference type="NCBI Taxonomy" id="2527974"/>
    <lineage>
        <taxon>Bacteria</taxon>
        <taxon>Pseudomonadati</taxon>
        <taxon>Planctomycetota</taxon>
        <taxon>Planctomycetia</taxon>
        <taxon>Isosphaerales</taxon>
        <taxon>Isosphaeraceae</taxon>
        <taxon>Tautonia</taxon>
    </lineage>
</organism>
<protein>
    <recommendedName>
        <fullName evidence="5">IRE (Iron responsive element)</fullName>
    </recommendedName>
</protein>
<proteinExistence type="predicted"/>
<dbReference type="KEGG" id="tpla:ElP_65310"/>
<evidence type="ECO:0000256" key="2">
    <source>
        <dbReference type="SAM" id="Phobius"/>
    </source>
</evidence>
<name>A0A518HD28_9BACT</name>
<sequence length="502" mass="57860">MSTLSIRSKQILYGSLIVGIFALMVPYGSWLQRQKAERDLGEATVGQVDTGSFMLKLAMIGGARGVVANALWMQAQELQRLQEWDLLKTKVDFITKLQPHFLSIWTFQGWNLAYNVSVEWDDPADKYVWIKNGINFLRDGVENNPKSPDLVWDTAWTYYHKLGFADEAIILRQLFHDDEDEAFQTDPIDNRSYDDNFKVARGWFELAVDKADEYQRLATELEAPVEFVDPVENRKGRPGDLAFRTMPAHAQTRYAAALEKRSKVAVPAQFGEKARREWELAEDEWLTFGEYEFRSPNALRIQGELVAQPIRIGDVLDPELITRLKANTQEWADLLSRYEDKDIREVTPEEAENLTDNKMAWTTRWADQNNFRYWVERCRAEMQPDGVRARQLFYEGYLAYLNADFPKAADLYLEGLQLWESLLEDYPTYRNDDLNRKDTGQTVVRYAEALRQAGREVDPEQIPFGELIQEAELDPMLDPFDALDMLGPLGDEPAAAPEPTTD</sequence>
<dbReference type="AlphaFoldDB" id="A0A518HD28"/>